<evidence type="ECO:0000256" key="1">
    <source>
        <dbReference type="PIRSR" id="PIRSR016184-1"/>
    </source>
</evidence>
<feature type="active site" evidence="1">
    <location>
        <position position="50"/>
    </location>
</feature>
<dbReference type="SUPFAM" id="SSF54506">
    <property type="entry name" value="Diaminopimelate epimerase-like"/>
    <property type="match status" value="1"/>
</dbReference>
<dbReference type="PANTHER" id="PTHR13774">
    <property type="entry name" value="PHENAZINE BIOSYNTHESIS PROTEIN"/>
    <property type="match status" value="1"/>
</dbReference>
<dbReference type="InterPro" id="IPR003719">
    <property type="entry name" value="Phenazine_PhzF-like"/>
</dbReference>
<dbReference type="PIRSF" id="PIRSF016184">
    <property type="entry name" value="PhzC_PhzF"/>
    <property type="match status" value="1"/>
</dbReference>
<dbReference type="PANTHER" id="PTHR13774:SF32">
    <property type="entry name" value="ANTISENSE-ENHANCING SEQUENCE 1"/>
    <property type="match status" value="1"/>
</dbReference>
<dbReference type="OMA" id="AHELHIH"/>
<dbReference type="NCBIfam" id="TIGR00654">
    <property type="entry name" value="PhzF_family"/>
    <property type="match status" value="1"/>
</dbReference>
<dbReference type="EMBL" id="KZ825105">
    <property type="protein sequence ID" value="PYI23551.1"/>
    <property type="molecule type" value="Genomic_DNA"/>
</dbReference>
<dbReference type="Pfam" id="PF02567">
    <property type="entry name" value="PhzC-PhzF"/>
    <property type="match status" value="2"/>
</dbReference>
<organism evidence="2 3">
    <name type="scientific">Aspergillus violaceofuscus (strain CBS 115571)</name>
    <dbReference type="NCBI Taxonomy" id="1450538"/>
    <lineage>
        <taxon>Eukaryota</taxon>
        <taxon>Fungi</taxon>
        <taxon>Dikarya</taxon>
        <taxon>Ascomycota</taxon>
        <taxon>Pezizomycotina</taxon>
        <taxon>Eurotiomycetes</taxon>
        <taxon>Eurotiomycetidae</taxon>
        <taxon>Eurotiales</taxon>
        <taxon>Aspergillaceae</taxon>
        <taxon>Aspergillus</taxon>
    </lineage>
</organism>
<sequence length="291" mass="31232">MSLTYALVDVFTTTRFQGNPLAIVRVPAQQRDTLSQETKQKIATEFNLSETVFLHESASDSPTDLHIDIFTPKCEIPFAGHPTIGTACYVLQQQASATGTRSLQQLTTKAGAIPVTAADELVGASIPFAYHQHQQAVQSAPVISIVNGLSFALHQLPDLESLAAVTEALLPDCFTTAHLDAGWDSGPTGSKYYVDLGRDASGGRTLRTRMFIGWEDPGTGSASSALAAYLALQEPSEEGAGPFDYHIVQGVEMGRRNDIYVTVERDPAGEKIAKILLRGTAVQVGEGRLML</sequence>
<evidence type="ECO:0000313" key="2">
    <source>
        <dbReference type="EMBL" id="PYI23551.1"/>
    </source>
</evidence>
<dbReference type="GO" id="GO:0005737">
    <property type="term" value="C:cytoplasm"/>
    <property type="evidence" value="ECO:0007669"/>
    <property type="project" value="TreeGrafter"/>
</dbReference>
<dbReference type="STRING" id="1450538.A0A2V5HIC4"/>
<gene>
    <name evidence="2" type="ORF">BO99DRAFT_399056</name>
</gene>
<dbReference type="GO" id="GO:0016853">
    <property type="term" value="F:isomerase activity"/>
    <property type="evidence" value="ECO:0007669"/>
    <property type="project" value="TreeGrafter"/>
</dbReference>
<evidence type="ECO:0000313" key="3">
    <source>
        <dbReference type="Proteomes" id="UP000249829"/>
    </source>
</evidence>
<dbReference type="Proteomes" id="UP000249829">
    <property type="component" value="Unassembled WGS sequence"/>
</dbReference>
<name>A0A2V5HIC4_ASPV1</name>
<dbReference type="Gene3D" id="3.10.310.10">
    <property type="entry name" value="Diaminopimelate Epimerase, Chain A, domain 1"/>
    <property type="match status" value="2"/>
</dbReference>
<accession>A0A2V5HIC4</accession>
<proteinExistence type="predicted"/>
<keyword evidence="3" id="KW-1185">Reference proteome</keyword>
<protein>
    <submittedName>
        <fullName evidence="2">Phenazine biosynthesis-like protein</fullName>
    </submittedName>
</protein>
<dbReference type="AlphaFoldDB" id="A0A2V5HIC4"/>
<reference evidence="2 3" key="1">
    <citation type="submission" date="2018-02" db="EMBL/GenBank/DDBJ databases">
        <title>The genomes of Aspergillus section Nigri reveals drivers in fungal speciation.</title>
        <authorList>
            <consortium name="DOE Joint Genome Institute"/>
            <person name="Vesth T.C."/>
            <person name="Nybo J."/>
            <person name="Theobald S."/>
            <person name="Brandl J."/>
            <person name="Frisvad J.C."/>
            <person name="Nielsen K.F."/>
            <person name="Lyhne E.K."/>
            <person name="Kogle M.E."/>
            <person name="Kuo A."/>
            <person name="Riley R."/>
            <person name="Clum A."/>
            <person name="Nolan M."/>
            <person name="Lipzen A."/>
            <person name="Salamov A."/>
            <person name="Henrissat B."/>
            <person name="Wiebenga A."/>
            <person name="De vries R.P."/>
            <person name="Grigoriev I.V."/>
            <person name="Mortensen U.H."/>
            <person name="Andersen M.R."/>
            <person name="Baker S.E."/>
        </authorList>
    </citation>
    <scope>NUCLEOTIDE SEQUENCE [LARGE SCALE GENOMIC DNA]</scope>
    <source>
        <strain evidence="2 3">CBS 115571</strain>
    </source>
</reference>